<organism evidence="1 2">
    <name type="scientific">Motiliproteus coralliicola</name>
    <dbReference type="NCBI Taxonomy" id="2283196"/>
    <lineage>
        <taxon>Bacteria</taxon>
        <taxon>Pseudomonadati</taxon>
        <taxon>Pseudomonadota</taxon>
        <taxon>Gammaproteobacteria</taxon>
        <taxon>Oceanospirillales</taxon>
        <taxon>Oceanospirillaceae</taxon>
        <taxon>Motiliproteus</taxon>
    </lineage>
</organism>
<dbReference type="Proteomes" id="UP000253769">
    <property type="component" value="Unassembled WGS sequence"/>
</dbReference>
<dbReference type="AlphaFoldDB" id="A0A369WX95"/>
<dbReference type="EMBL" id="QQOH01000001">
    <property type="protein sequence ID" value="RDE25156.1"/>
    <property type="molecule type" value="Genomic_DNA"/>
</dbReference>
<protein>
    <submittedName>
        <fullName evidence="1">Uncharacterized protein</fullName>
    </submittedName>
</protein>
<proteinExistence type="predicted"/>
<comment type="caution">
    <text evidence="1">The sequence shown here is derived from an EMBL/GenBank/DDBJ whole genome shotgun (WGS) entry which is preliminary data.</text>
</comment>
<reference evidence="1 2" key="1">
    <citation type="submission" date="2018-07" db="EMBL/GenBank/DDBJ databases">
        <title>Motiliproteus coralliicola sp. nov., a bacterium isolated from Coral.</title>
        <authorList>
            <person name="Wang G."/>
        </authorList>
    </citation>
    <scope>NUCLEOTIDE SEQUENCE [LARGE SCALE GENOMIC DNA]</scope>
    <source>
        <strain evidence="1 2">C34</strain>
    </source>
</reference>
<sequence>MLFSTTETTPPVTFRPISLNITLESPDDVRWFYHLMNFQAKEIKAGYSASSKGSFDSRFQQFDLPDKKPLFKAIKAAAADQGITL</sequence>
<evidence type="ECO:0000313" key="2">
    <source>
        <dbReference type="Proteomes" id="UP000253769"/>
    </source>
</evidence>
<evidence type="ECO:0000313" key="1">
    <source>
        <dbReference type="EMBL" id="RDE25156.1"/>
    </source>
</evidence>
<keyword evidence="2" id="KW-1185">Reference proteome</keyword>
<name>A0A369WX95_9GAMM</name>
<gene>
    <name evidence="1" type="ORF">DV711_06260</name>
</gene>
<dbReference type="RefSeq" id="WP_114694751.1">
    <property type="nucleotide sequence ID" value="NZ_QQOH01000001.1"/>
</dbReference>
<accession>A0A369WX95</accession>